<keyword evidence="2 6" id="KW-0932">Cytokinin signaling pathway</keyword>
<comment type="caution">
    <text evidence="8">The sequence shown here is derived from an EMBL/GenBank/DDBJ whole genome shotgun (WGS) entry which is preliminary data.</text>
</comment>
<reference evidence="8 9" key="1">
    <citation type="journal article" date="2020" name="IScience">
        <title>Genome Sequencing of the Endangered Kingdonia uniflora (Circaeasteraceae, Ranunculales) Reveals Potential Mechanisms of Evolutionary Specialization.</title>
        <authorList>
            <person name="Sun Y."/>
            <person name="Deng T."/>
            <person name="Zhang A."/>
            <person name="Moore M.J."/>
            <person name="Landis J.B."/>
            <person name="Lin N."/>
            <person name="Zhang H."/>
            <person name="Zhang X."/>
            <person name="Huang J."/>
            <person name="Zhang X."/>
            <person name="Sun H."/>
            <person name="Wang H."/>
        </authorList>
    </citation>
    <scope>NUCLEOTIDE SEQUENCE [LARGE SCALE GENOMIC DNA]</scope>
    <source>
        <strain evidence="8">TB1705</strain>
        <tissue evidence="8">Leaf</tissue>
    </source>
</reference>
<dbReference type="GO" id="GO:0005829">
    <property type="term" value="C:cytosol"/>
    <property type="evidence" value="ECO:0007669"/>
    <property type="project" value="UniProtKB-SubCell"/>
</dbReference>
<keyword evidence="9" id="KW-1185">Reference proteome</keyword>
<accession>A0A7J7MTT7</accession>
<dbReference type="InterPro" id="IPR008207">
    <property type="entry name" value="Sig_transdc_His_kin_Hpt_dom"/>
</dbReference>
<comment type="function">
    <text evidence="6">Functions as a two-component phosphorelay mediators between cytokinin sensor histidine kinases and response regulators (B-type ARRs). Plays an important role in propagating cytokinin signal transduction.</text>
</comment>
<dbReference type="EMBL" id="JACGCM010001237">
    <property type="protein sequence ID" value="KAF6158237.1"/>
    <property type="molecule type" value="Genomic_DNA"/>
</dbReference>
<dbReference type="PROSITE" id="PS50894">
    <property type="entry name" value="HPT"/>
    <property type="match status" value="1"/>
</dbReference>
<dbReference type="Proteomes" id="UP000541444">
    <property type="component" value="Unassembled WGS sequence"/>
</dbReference>
<keyword evidence="3 6" id="KW-0902">Two-component regulatory system</keyword>
<organism evidence="8 9">
    <name type="scientific">Kingdonia uniflora</name>
    <dbReference type="NCBI Taxonomy" id="39325"/>
    <lineage>
        <taxon>Eukaryota</taxon>
        <taxon>Viridiplantae</taxon>
        <taxon>Streptophyta</taxon>
        <taxon>Embryophyta</taxon>
        <taxon>Tracheophyta</taxon>
        <taxon>Spermatophyta</taxon>
        <taxon>Magnoliopsida</taxon>
        <taxon>Ranunculales</taxon>
        <taxon>Circaeasteraceae</taxon>
        <taxon>Kingdonia</taxon>
    </lineage>
</organism>
<name>A0A7J7MTT7_9MAGN</name>
<evidence type="ECO:0000256" key="4">
    <source>
        <dbReference type="ARBA" id="ARBA00023242"/>
    </source>
</evidence>
<dbReference type="GO" id="GO:0009927">
    <property type="term" value="F:histidine phosphotransfer kinase activity"/>
    <property type="evidence" value="ECO:0007669"/>
    <property type="project" value="UniProtKB-UniRule"/>
</dbReference>
<dbReference type="PANTHER" id="PTHR28242">
    <property type="entry name" value="PHOSPHORELAY INTERMEDIATE PROTEIN YPD1"/>
    <property type="match status" value="1"/>
</dbReference>
<evidence type="ECO:0000256" key="3">
    <source>
        <dbReference type="ARBA" id="ARBA00023012"/>
    </source>
</evidence>
<keyword evidence="4" id="KW-0539">Nucleus</keyword>
<comment type="subcellular location">
    <subcellularLocation>
        <location evidence="6">Cytoplasm</location>
        <location evidence="6">Cytosol</location>
    </subcellularLocation>
    <subcellularLocation>
        <location evidence="6">Nucleus</location>
    </subcellularLocation>
</comment>
<dbReference type="GO" id="GO:0043424">
    <property type="term" value="F:protein histidine kinase binding"/>
    <property type="evidence" value="ECO:0007669"/>
    <property type="project" value="UniProtKB-UniRule"/>
</dbReference>
<dbReference type="PANTHER" id="PTHR28242:SF46">
    <property type="entry name" value="PSEUDO HISTIDINE-CONTAINING PHOSPHOTRANSFER PROTEIN 6"/>
    <property type="match status" value="1"/>
</dbReference>
<dbReference type="GO" id="GO:0000160">
    <property type="term" value="P:phosphorelay signal transduction system"/>
    <property type="evidence" value="ECO:0007669"/>
    <property type="project" value="UniProtKB-UniRule"/>
</dbReference>
<dbReference type="GO" id="GO:0005634">
    <property type="term" value="C:nucleus"/>
    <property type="evidence" value="ECO:0007669"/>
    <property type="project" value="UniProtKB-SubCell"/>
</dbReference>
<comment type="caution">
    <text evidence="5">Lacks conserved residue(s) required for the propagation of feature annotation.</text>
</comment>
<dbReference type="InterPro" id="IPR036641">
    <property type="entry name" value="HPT_dom_sf"/>
</dbReference>
<sequence length="157" mass="18149">MLGLGLDQLTSDMNQLLALLFHQGVLDEQFLQLQQLQDEVSPNFVSEVITIFFRESEKLLKILREQLMDKEFSDYKKMGIHVNQFMGSSSSIGAQRVKTVCVAFRSAVEHSNRLGCLRALELLEHEYCYLKNKLHELFQIEQQRVLAAGIRYPVVHH</sequence>
<feature type="domain" description="HPt" evidence="7">
    <location>
        <begin position="41"/>
        <end position="137"/>
    </location>
</feature>
<dbReference type="GO" id="GO:0009736">
    <property type="term" value="P:cytokinin-activated signaling pathway"/>
    <property type="evidence" value="ECO:0007669"/>
    <property type="project" value="UniProtKB-KW"/>
</dbReference>
<dbReference type="SUPFAM" id="SSF47226">
    <property type="entry name" value="Histidine-containing phosphotransfer domain, HPT domain"/>
    <property type="match status" value="1"/>
</dbReference>
<evidence type="ECO:0000256" key="1">
    <source>
        <dbReference type="ARBA" id="ARBA00022490"/>
    </source>
</evidence>
<comment type="domain">
    <text evidence="6">Histidine-containing phosphotransfer domain (HPt) contains an active histidine that mediates the phosphotransfer.</text>
</comment>
<dbReference type="AlphaFoldDB" id="A0A7J7MTT7"/>
<dbReference type="FunFam" id="1.20.120.160:FF:000001">
    <property type="entry name" value="Histidine-containing phosphotransfer protein 1"/>
    <property type="match status" value="1"/>
</dbReference>
<gene>
    <name evidence="8" type="ORF">GIB67_015031</name>
</gene>
<keyword evidence="1" id="KW-0963">Cytoplasm</keyword>
<dbReference type="Gene3D" id="1.20.120.160">
    <property type="entry name" value="HPT domain"/>
    <property type="match status" value="1"/>
</dbReference>
<protein>
    <recommendedName>
        <fullName evidence="6">Histidine-containing phosphotransfer protein</fullName>
    </recommendedName>
</protein>
<evidence type="ECO:0000256" key="6">
    <source>
        <dbReference type="RuleBase" id="RU369004"/>
    </source>
</evidence>
<evidence type="ECO:0000313" key="9">
    <source>
        <dbReference type="Proteomes" id="UP000541444"/>
    </source>
</evidence>
<evidence type="ECO:0000259" key="7">
    <source>
        <dbReference type="PROSITE" id="PS50894"/>
    </source>
</evidence>
<dbReference type="OrthoDB" id="1673781at2759"/>
<evidence type="ECO:0000256" key="2">
    <source>
        <dbReference type="ARBA" id="ARBA00022864"/>
    </source>
</evidence>
<proteinExistence type="predicted"/>
<evidence type="ECO:0000313" key="8">
    <source>
        <dbReference type="EMBL" id="KAF6158237.1"/>
    </source>
</evidence>
<dbReference type="InterPro" id="IPR045871">
    <property type="entry name" value="AHP1-5/YPD1"/>
</dbReference>
<evidence type="ECO:0000256" key="5">
    <source>
        <dbReference type="PROSITE-ProRule" id="PRU00110"/>
    </source>
</evidence>
<dbReference type="Pfam" id="PF01627">
    <property type="entry name" value="Hpt"/>
    <property type="match status" value="1"/>
</dbReference>